<dbReference type="RefSeq" id="WP_180284903.1">
    <property type="nucleotide sequence ID" value="NZ_JABFDB010000024.1"/>
</dbReference>
<keyword evidence="2" id="KW-1185">Reference proteome</keyword>
<dbReference type="EMBL" id="JABFDB010000024">
    <property type="protein sequence ID" value="NYZ23132.1"/>
    <property type="molecule type" value="Genomic_DNA"/>
</dbReference>
<name>A0ABX2TFM0_9PROT</name>
<evidence type="ECO:0000313" key="2">
    <source>
        <dbReference type="Proteomes" id="UP000584642"/>
    </source>
</evidence>
<evidence type="ECO:0008006" key="3">
    <source>
        <dbReference type="Google" id="ProtNLM"/>
    </source>
</evidence>
<dbReference type="SUPFAM" id="SSF56399">
    <property type="entry name" value="ADP-ribosylation"/>
    <property type="match status" value="1"/>
</dbReference>
<dbReference type="Gene3D" id="3.90.228.10">
    <property type="match status" value="1"/>
</dbReference>
<organism evidence="1 2">
    <name type="scientific">Azospirillum oleiclasticum</name>
    <dbReference type="NCBI Taxonomy" id="2735135"/>
    <lineage>
        <taxon>Bacteria</taxon>
        <taxon>Pseudomonadati</taxon>
        <taxon>Pseudomonadota</taxon>
        <taxon>Alphaproteobacteria</taxon>
        <taxon>Rhodospirillales</taxon>
        <taxon>Azospirillaceae</taxon>
        <taxon>Azospirillum</taxon>
    </lineage>
</organism>
<proteinExistence type="predicted"/>
<gene>
    <name evidence="1" type="ORF">HND93_25775</name>
</gene>
<accession>A0ABX2TFM0</accession>
<protein>
    <recommendedName>
        <fullName evidence="3">PARP catalytic domain-containing protein</fullName>
    </recommendedName>
</protein>
<sequence>MVTTPDYWPGTGWTRIATKEAIDLSEIDEATDSHQYWAPLDPSTEAHRCIKGYIDHCILAKPAQSSLREITRMNRAGDLTRDPKSTPLIRAAAERRLREGQDGGPQPPRSQPITIRSIRVVRNLPLWQWYSKTRDGLLAAFPRDGNALRAGFASHVTWSAPHRTDSACALANLPEIDRNIGECLLFHGTTEEKMGYIVVGGFRPDLGIDTNNFDNMSGVIRITKPHAYGFSGQATYFSDSFGKTMTYGACPKCLDYECGCRREDGRQHSRYAILARVLLGRIDHKFMARHLLDQKKYRRTAFHDKPEHHSVYTKGYDVTSWYNMFQTGCWTNEFAVKRSQFMYPEFIIEYVPGRDDQGPTLPALVRQAITKYRQRRHFNQSKQTKDALRTLEAAVERGDLTRLLNLVHWYLGKRPAKPEGATDKLKPDSSFYKDLNAAIETSPYRG</sequence>
<comment type="caution">
    <text evidence="1">The sequence shown here is derived from an EMBL/GenBank/DDBJ whole genome shotgun (WGS) entry which is preliminary data.</text>
</comment>
<evidence type="ECO:0000313" key="1">
    <source>
        <dbReference type="EMBL" id="NYZ23132.1"/>
    </source>
</evidence>
<dbReference type="Proteomes" id="UP000584642">
    <property type="component" value="Unassembled WGS sequence"/>
</dbReference>
<reference evidence="1 2" key="1">
    <citation type="submission" date="2020-05" db="EMBL/GenBank/DDBJ databases">
        <title>Azospirillum oleiclasticum sp. nov, a nitrogen-fixing and heavy crude oil-emulsifying bacterium isolated from the crude oil of Yumen Oilfield.</title>
        <authorList>
            <person name="Wu D."/>
            <person name="Cai M."/>
            <person name="Zhang X."/>
        </authorList>
    </citation>
    <scope>NUCLEOTIDE SEQUENCE [LARGE SCALE GENOMIC DNA]</scope>
    <source>
        <strain evidence="1 2">ROY-1-1-2</strain>
    </source>
</reference>